<organism evidence="9 10">
    <name type="scientific">Candidatus Tagabacteria bacterium RIFCSPLOWO2_01_FULL_39_11</name>
    <dbReference type="NCBI Taxonomy" id="1802295"/>
    <lineage>
        <taxon>Bacteria</taxon>
        <taxon>Candidatus Tagaibacteriota</taxon>
    </lineage>
</organism>
<dbReference type="InterPro" id="IPR035901">
    <property type="entry name" value="GIY-YIG_endonuc_sf"/>
</dbReference>
<dbReference type="PANTHER" id="PTHR30562">
    <property type="entry name" value="UVRC/OXIDOREDUCTASE"/>
    <property type="match status" value="1"/>
</dbReference>
<dbReference type="GO" id="GO:0009381">
    <property type="term" value="F:excinuclease ABC activity"/>
    <property type="evidence" value="ECO:0007669"/>
    <property type="project" value="InterPro"/>
</dbReference>
<dbReference type="InterPro" id="IPR036876">
    <property type="entry name" value="UVR_dom_sf"/>
</dbReference>
<evidence type="ECO:0000256" key="5">
    <source>
        <dbReference type="ARBA" id="ARBA00023204"/>
    </source>
</evidence>
<dbReference type="PROSITE" id="PS50164">
    <property type="entry name" value="GIY_YIG"/>
    <property type="match status" value="1"/>
</dbReference>
<keyword evidence="4" id="KW-0267">Excision nuclease</keyword>
<feature type="domain" description="GIY-YIG" evidence="7">
    <location>
        <begin position="10"/>
        <end position="89"/>
    </location>
</feature>
<keyword evidence="6" id="KW-0175">Coiled coil</keyword>
<evidence type="ECO:0000256" key="2">
    <source>
        <dbReference type="ARBA" id="ARBA00022763"/>
    </source>
</evidence>
<proteinExistence type="predicted"/>
<evidence type="ECO:0000256" key="3">
    <source>
        <dbReference type="ARBA" id="ARBA00022769"/>
    </source>
</evidence>
<accession>A0A1G2LTL2</accession>
<sequence>MIKKPIKIPSGPGVYFFKDGQGKIIYIGKAQNLKMRVNSYFQKSSFLSAAKIKMLEEAKKTDCKKTDSEIDALILESNLIKKYQPKYNVLMRDDKQYFYVGLTREKFPKIFITHRPMNHQTESSKIRGNFVKRDYIGPFTDGAALKSALRMLRQIFPFCVCKTAHKRPCQQSQIKKCLGFCCIKPEFRYMISRFNSDILCRNEYKNNISAIFSILKGRKKGVMKNLKKELQKLIKNKEYEKAETAHKKVQALEKIFKHKLVLTRDENSYIQKASKYLKNMLKFKKEVGRIEAYDISNMRGKDAVGSMAVFENGKTEKSEYRQFKIKTVRSANDTAMLKEIIKRRLRHSEWPAPDLMLIDGGKAQLNAVISVFQNRPQKIVPLVAAFSKTKDNETLFLKHIKIKSKNIPPSLLYLLQNIRNEAHRFGIKQHKKLRKKTLFG</sequence>
<dbReference type="InterPro" id="IPR038476">
    <property type="entry name" value="UvrC_RNase_H_dom_sf"/>
</dbReference>
<protein>
    <recommendedName>
        <fullName evidence="11">Excinuclease ABC subunit C</fullName>
    </recommendedName>
</protein>
<keyword evidence="3" id="KW-0228">DNA excision</keyword>
<feature type="domain" description="UvrC family homology region profile" evidence="8">
    <location>
        <begin position="208"/>
        <end position="372"/>
    </location>
</feature>
<dbReference type="InterPro" id="IPR050066">
    <property type="entry name" value="UvrABC_protein_C"/>
</dbReference>
<keyword evidence="5" id="KW-0234">DNA repair</keyword>
<dbReference type="InterPro" id="IPR000305">
    <property type="entry name" value="GIY-YIG_endonuc"/>
</dbReference>
<dbReference type="PROSITE" id="PS50165">
    <property type="entry name" value="UVRC"/>
    <property type="match status" value="1"/>
</dbReference>
<evidence type="ECO:0000313" key="9">
    <source>
        <dbReference type="EMBL" id="OHA14893.1"/>
    </source>
</evidence>
<evidence type="ECO:0000259" key="8">
    <source>
        <dbReference type="PROSITE" id="PS50165"/>
    </source>
</evidence>
<dbReference type="PANTHER" id="PTHR30562:SF1">
    <property type="entry name" value="UVRABC SYSTEM PROTEIN C"/>
    <property type="match status" value="1"/>
</dbReference>
<dbReference type="FunFam" id="3.40.1440.10:FF:000001">
    <property type="entry name" value="UvrABC system protein C"/>
    <property type="match status" value="1"/>
</dbReference>
<feature type="coiled-coil region" evidence="6">
    <location>
        <begin position="216"/>
        <end position="243"/>
    </location>
</feature>
<gene>
    <name evidence="9" type="ORF">A2909_01515</name>
</gene>
<evidence type="ECO:0000256" key="6">
    <source>
        <dbReference type="SAM" id="Coils"/>
    </source>
</evidence>
<evidence type="ECO:0008006" key="11">
    <source>
        <dbReference type="Google" id="ProtNLM"/>
    </source>
</evidence>
<evidence type="ECO:0000256" key="1">
    <source>
        <dbReference type="ARBA" id="ARBA00022490"/>
    </source>
</evidence>
<evidence type="ECO:0000313" key="10">
    <source>
        <dbReference type="Proteomes" id="UP000178302"/>
    </source>
</evidence>
<comment type="caution">
    <text evidence="9">The sequence shown here is derived from an EMBL/GenBank/DDBJ whole genome shotgun (WGS) entry which is preliminary data.</text>
</comment>
<dbReference type="GO" id="GO:0009380">
    <property type="term" value="C:excinuclease repair complex"/>
    <property type="evidence" value="ECO:0007669"/>
    <property type="project" value="TreeGrafter"/>
</dbReference>
<reference evidence="9 10" key="1">
    <citation type="journal article" date="2016" name="Nat. Commun.">
        <title>Thousands of microbial genomes shed light on interconnected biogeochemical processes in an aquifer system.</title>
        <authorList>
            <person name="Anantharaman K."/>
            <person name="Brown C.T."/>
            <person name="Hug L.A."/>
            <person name="Sharon I."/>
            <person name="Castelle C.J."/>
            <person name="Probst A.J."/>
            <person name="Thomas B.C."/>
            <person name="Singh A."/>
            <person name="Wilkins M.J."/>
            <person name="Karaoz U."/>
            <person name="Brodie E.L."/>
            <person name="Williams K.H."/>
            <person name="Hubbard S.S."/>
            <person name="Banfield J.F."/>
        </authorList>
    </citation>
    <scope>NUCLEOTIDE SEQUENCE [LARGE SCALE GENOMIC DNA]</scope>
</reference>
<dbReference type="SUPFAM" id="SSF82771">
    <property type="entry name" value="GIY-YIG endonuclease"/>
    <property type="match status" value="1"/>
</dbReference>
<keyword evidence="2" id="KW-0227">DNA damage</keyword>
<dbReference type="SMART" id="SM00465">
    <property type="entry name" value="GIYc"/>
    <property type="match status" value="1"/>
</dbReference>
<dbReference type="AlphaFoldDB" id="A0A1G2LTL2"/>
<dbReference type="InterPro" id="IPR047296">
    <property type="entry name" value="GIY-YIG_UvrC_Cho"/>
</dbReference>
<dbReference type="Pfam" id="PF01541">
    <property type="entry name" value="GIY-YIG"/>
    <property type="match status" value="1"/>
</dbReference>
<dbReference type="Proteomes" id="UP000178302">
    <property type="component" value="Unassembled WGS sequence"/>
</dbReference>
<dbReference type="InterPro" id="IPR001162">
    <property type="entry name" value="UvrC_RNase_H_dom"/>
</dbReference>
<dbReference type="Pfam" id="PF08459">
    <property type="entry name" value="UvrC_RNaseH_dom"/>
    <property type="match status" value="1"/>
</dbReference>
<dbReference type="GO" id="GO:0006289">
    <property type="term" value="P:nucleotide-excision repair"/>
    <property type="evidence" value="ECO:0007669"/>
    <property type="project" value="InterPro"/>
</dbReference>
<dbReference type="Gene3D" id="3.40.1440.10">
    <property type="entry name" value="GIY-YIG endonuclease"/>
    <property type="match status" value="1"/>
</dbReference>
<evidence type="ECO:0000256" key="4">
    <source>
        <dbReference type="ARBA" id="ARBA00022881"/>
    </source>
</evidence>
<dbReference type="Gene3D" id="3.30.420.340">
    <property type="entry name" value="UvrC, RNAse H endonuclease domain"/>
    <property type="match status" value="1"/>
</dbReference>
<evidence type="ECO:0000259" key="7">
    <source>
        <dbReference type="PROSITE" id="PS50164"/>
    </source>
</evidence>
<keyword evidence="1" id="KW-0963">Cytoplasm</keyword>
<dbReference type="CDD" id="cd10434">
    <property type="entry name" value="GIY-YIG_UvrC_Cho"/>
    <property type="match status" value="1"/>
</dbReference>
<dbReference type="SUPFAM" id="SSF46600">
    <property type="entry name" value="C-terminal UvrC-binding domain of UvrB"/>
    <property type="match status" value="1"/>
</dbReference>
<dbReference type="EMBL" id="MHQZ01000002">
    <property type="protein sequence ID" value="OHA14893.1"/>
    <property type="molecule type" value="Genomic_DNA"/>
</dbReference>
<name>A0A1G2LTL2_9BACT</name>